<evidence type="ECO:0000313" key="3">
    <source>
        <dbReference type="Proteomes" id="UP001500630"/>
    </source>
</evidence>
<dbReference type="EMBL" id="BAABDQ010000014">
    <property type="protein sequence ID" value="GAA3572068.1"/>
    <property type="molecule type" value="Genomic_DNA"/>
</dbReference>
<accession>A0ABP6XTV1</accession>
<evidence type="ECO:0000256" key="1">
    <source>
        <dbReference type="SAM" id="Phobius"/>
    </source>
</evidence>
<evidence type="ECO:0000313" key="2">
    <source>
        <dbReference type="EMBL" id="GAA3572068.1"/>
    </source>
</evidence>
<dbReference type="RefSeq" id="WP_345567049.1">
    <property type="nucleotide sequence ID" value="NZ_BAABDQ010000014.1"/>
</dbReference>
<proteinExistence type="predicted"/>
<name>A0ABP6XTV1_9ACTN</name>
<feature type="transmembrane region" description="Helical" evidence="1">
    <location>
        <begin position="56"/>
        <end position="74"/>
    </location>
</feature>
<keyword evidence="1" id="KW-1133">Transmembrane helix</keyword>
<dbReference type="Proteomes" id="UP001500630">
    <property type="component" value="Unassembled WGS sequence"/>
</dbReference>
<feature type="transmembrane region" description="Helical" evidence="1">
    <location>
        <begin position="86"/>
        <end position="106"/>
    </location>
</feature>
<gene>
    <name evidence="2" type="ORF">GCM10022419_061180</name>
</gene>
<keyword evidence="1" id="KW-0812">Transmembrane</keyword>
<comment type="caution">
    <text evidence="2">The sequence shown here is derived from an EMBL/GenBank/DDBJ whole genome shotgun (WGS) entry which is preliminary data.</text>
</comment>
<keyword evidence="1" id="KW-0472">Membrane</keyword>
<evidence type="ECO:0008006" key="4">
    <source>
        <dbReference type="Google" id="ProtNLM"/>
    </source>
</evidence>
<feature type="transmembrane region" description="Helical" evidence="1">
    <location>
        <begin position="23"/>
        <end position="44"/>
    </location>
</feature>
<sequence length="620" mass="66840">MSLPDENPAPSTEPGRQRIGTSLTAALIGALAGVVVSWGLAPWIDLSATLPLPVRLALPVAIGAVVWALLHIPALRRFCERHARRILLGLWVLAGAAAAAGAWAFGHAVTANDQCPAPTELRLVTAPENVTELSDRTQRYVRDNQRDGCPALRMTVAVVPPPVHLADAFDNNWEWREDRRGQPYARLYDLQPDAWVATSRAEPAELRALGLRPLGDGASDAGVGKDQLVLAMTEQRRAELGKHMSDPGEYSFRQVWDILTTKMGMTVARPFPETSVAALIGTADVFRERELAVGAYKEAEQQLVENGLGADTVTSLLCAFGDLTSRPEQDPKVALLVPGHSVDDFNAGLVEGCPRTGERTRLIAVRHHGLSTLDYRYVKVTWPGQRSPKREELVDRFGTWLRGHPLFPNVPVPSKVEVDGEKVGQLKKLLLDRLRPLLDLRLIVDTSGSADRPVRVQAAEALRAQSRMLGPRDELQVFGLHARTRDGPAEVTGIAAKSRRQQLGTVASTIENAAFDQWDAPASAGLTLLGTGDEAVAAPVVLLTDGRLFDNEGGGDAGQAIAGALKAAPTVSGLYVIVFGQDQCAVTTLRGTRKPYTCVTAGTGAEEAITRALITVRGWR</sequence>
<keyword evidence="3" id="KW-1185">Reference proteome</keyword>
<reference evidence="3" key="1">
    <citation type="journal article" date="2019" name="Int. J. Syst. Evol. Microbiol.">
        <title>The Global Catalogue of Microorganisms (GCM) 10K type strain sequencing project: providing services to taxonomists for standard genome sequencing and annotation.</title>
        <authorList>
            <consortium name="The Broad Institute Genomics Platform"/>
            <consortium name="The Broad Institute Genome Sequencing Center for Infectious Disease"/>
            <person name="Wu L."/>
            <person name="Ma J."/>
        </authorList>
    </citation>
    <scope>NUCLEOTIDE SEQUENCE [LARGE SCALE GENOMIC DNA]</scope>
    <source>
        <strain evidence="3">JCM 17326</strain>
    </source>
</reference>
<organism evidence="2 3">
    <name type="scientific">Nonomuraea rosea</name>
    <dbReference type="NCBI Taxonomy" id="638574"/>
    <lineage>
        <taxon>Bacteria</taxon>
        <taxon>Bacillati</taxon>
        <taxon>Actinomycetota</taxon>
        <taxon>Actinomycetes</taxon>
        <taxon>Streptosporangiales</taxon>
        <taxon>Streptosporangiaceae</taxon>
        <taxon>Nonomuraea</taxon>
    </lineage>
</organism>
<protein>
    <recommendedName>
        <fullName evidence="4">VWA domain-containing protein</fullName>
    </recommendedName>
</protein>